<feature type="transmembrane region" description="Helical" evidence="8">
    <location>
        <begin position="100"/>
        <end position="122"/>
    </location>
</feature>
<dbReference type="InterPro" id="IPR011701">
    <property type="entry name" value="MFS"/>
</dbReference>
<organism evidence="10 11">
    <name type="scientific">Streptococcus sinensis</name>
    <dbReference type="NCBI Taxonomy" id="176090"/>
    <lineage>
        <taxon>Bacteria</taxon>
        <taxon>Bacillati</taxon>
        <taxon>Bacillota</taxon>
        <taxon>Bacilli</taxon>
        <taxon>Lactobacillales</taxon>
        <taxon>Streptococcaceae</taxon>
        <taxon>Streptococcus</taxon>
    </lineage>
</organism>
<evidence type="ECO:0000313" key="10">
    <source>
        <dbReference type="EMBL" id="KGM38157.1"/>
    </source>
</evidence>
<dbReference type="PANTHER" id="PTHR23522:SF10">
    <property type="entry name" value="3-PHENYLPROPIONIC ACID TRANSPORTER-RELATED"/>
    <property type="match status" value="1"/>
</dbReference>
<dbReference type="PANTHER" id="PTHR23522">
    <property type="entry name" value="BLL5896 PROTEIN"/>
    <property type="match status" value="1"/>
</dbReference>
<sequence>MTTLKKFQNSYFVYFLMYNFYFLSFSLFSTLISVYMLDKGYTAGQVSIVVSASFFSSMLAQPIMGMLNDTLGIKRVSLVSFGLIILGAIFFMQADNLWLLTIWYSFVLMLINGVSTVMDVLATQSPYKYGKIRIWGTIGYAFGSQLAGLIYKNISPQAIYLVFIGTMLLSIIGVLGMNPKRDRLTKKTEKRNHSFFSAILKNRTYLFYLILVALYSGVGNTGHTYIPSMLEASGLSVDWATTVVAVSVLCEAPLIFYSYLFMDKISVKKLLYICLGMMLLQYAVYALNFGLGSKIAVTLLSKHASGMVLTMLSLRIVANLVDEKYLVTAFALLQTGRNLGTILIQNMSGSILDHFGYDRMNLMLTAIIGLVLLLALFLKVPEKKNQNLFG</sequence>
<keyword evidence="6 8" id="KW-1133">Transmembrane helix</keyword>
<dbReference type="SUPFAM" id="SSF103473">
    <property type="entry name" value="MFS general substrate transporter"/>
    <property type="match status" value="1"/>
</dbReference>
<dbReference type="GO" id="GO:0005886">
    <property type="term" value="C:plasma membrane"/>
    <property type="evidence" value="ECO:0007669"/>
    <property type="project" value="UniProtKB-SubCell"/>
</dbReference>
<dbReference type="Gene3D" id="1.20.1250.20">
    <property type="entry name" value="MFS general substrate transporter like domains"/>
    <property type="match status" value="2"/>
</dbReference>
<dbReference type="Pfam" id="PF07690">
    <property type="entry name" value="MFS_1"/>
    <property type="match status" value="1"/>
</dbReference>
<dbReference type="PATRIC" id="fig|176090.4.peg.100"/>
<name>A0A0A0DMG5_9STRE</name>
<feature type="transmembrane region" description="Helical" evidence="8">
    <location>
        <begin position="270"/>
        <end position="289"/>
    </location>
</feature>
<feature type="transmembrane region" description="Helical" evidence="8">
    <location>
        <begin position="239"/>
        <end position="261"/>
    </location>
</feature>
<evidence type="ECO:0000256" key="7">
    <source>
        <dbReference type="ARBA" id="ARBA00023136"/>
    </source>
</evidence>
<feature type="transmembrane region" description="Helical" evidence="8">
    <location>
        <begin position="134"/>
        <end position="151"/>
    </location>
</feature>
<evidence type="ECO:0000256" key="8">
    <source>
        <dbReference type="SAM" id="Phobius"/>
    </source>
</evidence>
<feature type="transmembrane region" description="Helical" evidence="8">
    <location>
        <begin position="12"/>
        <end position="37"/>
    </location>
</feature>
<keyword evidence="5 8" id="KW-0812">Transmembrane</keyword>
<dbReference type="AlphaFoldDB" id="A0A0A0DMG5"/>
<gene>
    <name evidence="10" type="ORF">SSIN_0100</name>
</gene>
<feature type="transmembrane region" description="Helical" evidence="8">
    <location>
        <begin position="76"/>
        <end position="94"/>
    </location>
</feature>
<dbReference type="eggNOG" id="COG2223">
    <property type="taxonomic scope" value="Bacteria"/>
</dbReference>
<reference evidence="10 11" key="1">
    <citation type="submission" date="2014-06" db="EMBL/GenBank/DDBJ databases">
        <authorList>
            <person name="Teng J.L."/>
            <person name="Huang Y."/>
            <person name="Tse H."/>
            <person name="Lau S.K."/>
            <person name="Woo P.C."/>
        </authorList>
    </citation>
    <scope>NUCLEOTIDE SEQUENCE [LARGE SCALE GENOMIC DNA]</scope>
    <source>
        <strain evidence="10 11">HKU4</strain>
    </source>
</reference>
<evidence type="ECO:0000259" key="9">
    <source>
        <dbReference type="PROSITE" id="PS50850"/>
    </source>
</evidence>
<keyword evidence="11" id="KW-1185">Reference proteome</keyword>
<keyword evidence="2" id="KW-0813">Transport</keyword>
<feature type="transmembrane region" description="Helical" evidence="8">
    <location>
        <begin position="43"/>
        <end position="64"/>
    </location>
</feature>
<dbReference type="EMBL" id="JPEN01000012">
    <property type="protein sequence ID" value="KGM38157.1"/>
    <property type="molecule type" value="Genomic_DNA"/>
</dbReference>
<feature type="transmembrane region" description="Helical" evidence="8">
    <location>
        <begin position="157"/>
        <end position="177"/>
    </location>
</feature>
<comment type="caution">
    <text evidence="10">The sequence shown here is derived from an EMBL/GenBank/DDBJ whole genome shotgun (WGS) entry which is preliminary data.</text>
</comment>
<evidence type="ECO:0000256" key="3">
    <source>
        <dbReference type="ARBA" id="ARBA00022475"/>
    </source>
</evidence>
<dbReference type="GO" id="GO:0015528">
    <property type="term" value="F:lactose:proton symporter activity"/>
    <property type="evidence" value="ECO:0007669"/>
    <property type="project" value="TreeGrafter"/>
</dbReference>
<feature type="transmembrane region" description="Helical" evidence="8">
    <location>
        <begin position="360"/>
        <end position="378"/>
    </location>
</feature>
<evidence type="ECO:0000256" key="6">
    <source>
        <dbReference type="ARBA" id="ARBA00022989"/>
    </source>
</evidence>
<evidence type="ECO:0000256" key="2">
    <source>
        <dbReference type="ARBA" id="ARBA00022448"/>
    </source>
</evidence>
<comment type="subcellular location">
    <subcellularLocation>
        <location evidence="1">Cell inner membrane</location>
        <topology evidence="1">Multi-pass membrane protein</topology>
    </subcellularLocation>
</comment>
<evidence type="ECO:0000256" key="4">
    <source>
        <dbReference type="ARBA" id="ARBA00022519"/>
    </source>
</evidence>
<keyword evidence="3" id="KW-1003">Cell membrane</keyword>
<evidence type="ECO:0000256" key="5">
    <source>
        <dbReference type="ARBA" id="ARBA00022692"/>
    </source>
</evidence>
<protein>
    <submittedName>
        <fullName evidence="10">Sucrose permease, major facilitator superfamily</fullName>
    </submittedName>
</protein>
<keyword evidence="4" id="KW-0997">Cell inner membrane</keyword>
<proteinExistence type="predicted"/>
<accession>A0A0A0DMG5</accession>
<dbReference type="GO" id="GO:0030395">
    <property type="term" value="F:lactose binding"/>
    <property type="evidence" value="ECO:0007669"/>
    <property type="project" value="TreeGrafter"/>
</dbReference>
<dbReference type="InterPro" id="IPR036259">
    <property type="entry name" value="MFS_trans_sf"/>
</dbReference>
<evidence type="ECO:0000256" key="1">
    <source>
        <dbReference type="ARBA" id="ARBA00004429"/>
    </source>
</evidence>
<evidence type="ECO:0000313" key="11">
    <source>
        <dbReference type="Proteomes" id="UP000030019"/>
    </source>
</evidence>
<dbReference type="STRING" id="176090.SSIN_0100"/>
<dbReference type="InterPro" id="IPR020846">
    <property type="entry name" value="MFS_dom"/>
</dbReference>
<keyword evidence="7 8" id="KW-0472">Membrane</keyword>
<feature type="domain" description="Major facilitator superfamily (MFS) profile" evidence="9">
    <location>
        <begin position="10"/>
        <end position="384"/>
    </location>
</feature>
<dbReference type="PROSITE" id="PS50850">
    <property type="entry name" value="MFS"/>
    <property type="match status" value="1"/>
</dbReference>
<feature type="transmembrane region" description="Helical" evidence="8">
    <location>
        <begin position="205"/>
        <end position="227"/>
    </location>
</feature>
<dbReference type="Proteomes" id="UP000030019">
    <property type="component" value="Unassembled WGS sequence"/>
</dbReference>